<dbReference type="EMBL" id="CP045143">
    <property type="protein sequence ID" value="QFR22080.1"/>
    <property type="molecule type" value="Genomic_DNA"/>
</dbReference>
<dbReference type="InterPro" id="IPR007560">
    <property type="entry name" value="Restrct_endonuc_IV_Mrr"/>
</dbReference>
<evidence type="ECO:0000313" key="2">
    <source>
        <dbReference type="EMBL" id="QFR22080.1"/>
    </source>
</evidence>
<keyword evidence="1" id="KW-0378">Hydrolase</keyword>
<keyword evidence="2" id="KW-0255">Endonuclease</keyword>
<dbReference type="GO" id="GO:0009307">
    <property type="term" value="P:DNA restriction-modification system"/>
    <property type="evidence" value="ECO:0007669"/>
    <property type="project" value="InterPro"/>
</dbReference>
<dbReference type="Proteomes" id="UP000326779">
    <property type="component" value="Chromosome"/>
</dbReference>
<gene>
    <name evidence="2" type="ORF">D1010_00710</name>
</gene>
<dbReference type="InterPro" id="IPR052906">
    <property type="entry name" value="Type_IV_Methyl-Rstrct_Enzyme"/>
</dbReference>
<proteinExistence type="predicted"/>
<dbReference type="KEGG" id="lhb:D1010_00710"/>
<dbReference type="SUPFAM" id="SSF52980">
    <property type="entry name" value="Restriction endonuclease-like"/>
    <property type="match status" value="1"/>
</dbReference>
<evidence type="ECO:0000256" key="1">
    <source>
        <dbReference type="ARBA" id="ARBA00022801"/>
    </source>
</evidence>
<reference evidence="2 3" key="1">
    <citation type="submission" date="2019-10" db="EMBL/GenBank/DDBJ databases">
        <title>The completed genome of Lactobacillus harbinensis M1.</title>
        <authorList>
            <person name="Zheng Y."/>
        </authorList>
    </citation>
    <scope>NUCLEOTIDE SEQUENCE [LARGE SCALE GENOMIC DNA]</scope>
    <source>
        <strain evidence="2 3">M1</strain>
    </source>
</reference>
<dbReference type="GO" id="GO:0015666">
    <property type="term" value="F:restriction endodeoxyribonuclease activity"/>
    <property type="evidence" value="ECO:0007669"/>
    <property type="project" value="TreeGrafter"/>
</dbReference>
<accession>A0A5P8M0Q0</accession>
<organism evidence="2 3">
    <name type="scientific">Schleiferilactobacillus harbinensis</name>
    <dbReference type="NCBI Taxonomy" id="304207"/>
    <lineage>
        <taxon>Bacteria</taxon>
        <taxon>Bacillati</taxon>
        <taxon>Bacillota</taxon>
        <taxon>Bacilli</taxon>
        <taxon>Lactobacillales</taxon>
        <taxon>Lactobacillaceae</taxon>
        <taxon>Schleiferilactobacillus</taxon>
    </lineage>
</organism>
<dbReference type="Pfam" id="PF04471">
    <property type="entry name" value="Mrr_cat"/>
    <property type="match status" value="1"/>
</dbReference>
<dbReference type="InterPro" id="IPR011856">
    <property type="entry name" value="tRNA_endonuc-like_dom_sf"/>
</dbReference>
<dbReference type="AlphaFoldDB" id="A0A5P8M0Q0"/>
<evidence type="ECO:0000313" key="3">
    <source>
        <dbReference type="Proteomes" id="UP000326779"/>
    </source>
</evidence>
<protein>
    <submittedName>
        <fullName evidence="2">Restriction endonuclease</fullName>
    </submittedName>
</protein>
<dbReference type="GO" id="GO:0003677">
    <property type="term" value="F:DNA binding"/>
    <property type="evidence" value="ECO:0007669"/>
    <property type="project" value="InterPro"/>
</dbReference>
<dbReference type="PANTHER" id="PTHR30015">
    <property type="entry name" value="MRR RESTRICTION SYSTEM PROTEIN"/>
    <property type="match status" value="1"/>
</dbReference>
<dbReference type="Gene3D" id="3.40.1350.10">
    <property type="match status" value="1"/>
</dbReference>
<keyword evidence="2" id="KW-0540">Nuclease</keyword>
<sequence>MRTPRTMERKTQRRRNAMRRLGIILSIILAAGLAGYRFLIQPTLPLFTAQQYAPYFWTGVAVLVVGWLIVLIRFLLHLRTGMARIDRMDGIAFEEYTAQLLVHLGFTKVKVTPASRDQGVDIIAEADGESFGIQCKRYNHSVDNSAVQQVFTGCAFYHLTHPVVISNAYYTNSAKELAAGVGVRLIDRDELAEMISDARKGR</sequence>
<dbReference type="PANTHER" id="PTHR30015:SF6">
    <property type="entry name" value="SLL1429 PROTEIN"/>
    <property type="match status" value="1"/>
</dbReference>
<dbReference type="InterPro" id="IPR011335">
    <property type="entry name" value="Restrct_endonuc-II-like"/>
</dbReference>
<name>A0A5P8M0Q0_9LACO</name>